<dbReference type="Proteomes" id="UP000032266">
    <property type="component" value="Chromosome"/>
</dbReference>
<evidence type="ECO:0000313" key="2">
    <source>
        <dbReference type="Proteomes" id="UP000032266"/>
    </source>
</evidence>
<keyword evidence="2" id="KW-1185">Reference proteome</keyword>
<dbReference type="EMBL" id="CP007142">
    <property type="protein sequence ID" value="AJQ92381.1"/>
    <property type="molecule type" value="Genomic_DNA"/>
</dbReference>
<name>A0A0C5VDU8_9GAMM</name>
<evidence type="ECO:0000313" key="1">
    <source>
        <dbReference type="EMBL" id="AJQ92381.1"/>
    </source>
</evidence>
<protein>
    <submittedName>
        <fullName evidence="1">Uncharacterized protein</fullName>
    </submittedName>
</protein>
<sequence>MVMDNITILFKNVFKEKSSYKIALLLYISIFMSEYYKV</sequence>
<reference evidence="1 2" key="1">
    <citation type="submission" date="2014-01" db="EMBL/GenBank/DDBJ databases">
        <title>Full genme sequencing of cellulolytic bacterium Gynuella sunshinyii YC6258T gen. nov., sp. nov.</title>
        <authorList>
            <person name="Khan H."/>
            <person name="Chung E.J."/>
            <person name="Chung Y.R."/>
        </authorList>
    </citation>
    <scope>NUCLEOTIDE SEQUENCE [LARGE SCALE GENOMIC DNA]</scope>
    <source>
        <strain evidence="1 2">YC6258</strain>
    </source>
</reference>
<dbReference type="AlphaFoldDB" id="A0A0C5VDU8"/>
<gene>
    <name evidence="1" type="ORF">YC6258_00331</name>
</gene>
<accession>A0A0C5VDU8</accession>
<dbReference type="STRING" id="1445510.YC6258_00331"/>
<proteinExistence type="predicted"/>
<dbReference type="KEGG" id="gsn:YC6258_00331"/>
<organism evidence="1 2">
    <name type="scientific">Gynuella sunshinyii YC6258</name>
    <dbReference type="NCBI Taxonomy" id="1445510"/>
    <lineage>
        <taxon>Bacteria</taxon>
        <taxon>Pseudomonadati</taxon>
        <taxon>Pseudomonadota</taxon>
        <taxon>Gammaproteobacteria</taxon>
        <taxon>Oceanospirillales</taxon>
        <taxon>Saccharospirillaceae</taxon>
        <taxon>Gynuella</taxon>
    </lineage>
</organism>
<dbReference type="HOGENOM" id="CLU_3328450_0_0_6"/>